<comment type="caution">
    <text evidence="8">The sequence shown here is derived from an EMBL/GenBank/DDBJ whole genome shotgun (WGS) entry which is preliminary data.</text>
</comment>
<feature type="transmembrane region" description="Helical" evidence="7">
    <location>
        <begin position="313"/>
        <end position="334"/>
    </location>
</feature>
<keyword evidence="4 7" id="KW-0812">Transmembrane</keyword>
<dbReference type="EMBL" id="JAAOIW010000004">
    <property type="protein sequence ID" value="NHN31093.1"/>
    <property type="molecule type" value="Genomic_DNA"/>
</dbReference>
<dbReference type="Pfam" id="PF03601">
    <property type="entry name" value="Cons_hypoth698"/>
    <property type="match status" value="1"/>
</dbReference>
<comment type="similarity">
    <text evidence="2">Belongs to the UPF0324 family.</text>
</comment>
<dbReference type="PANTHER" id="PTHR30106:SF1">
    <property type="entry name" value="UPF0324 MEMBRANE PROTEIN FN0533"/>
    <property type="match status" value="1"/>
</dbReference>
<evidence type="ECO:0000256" key="4">
    <source>
        <dbReference type="ARBA" id="ARBA00022692"/>
    </source>
</evidence>
<evidence type="ECO:0000256" key="1">
    <source>
        <dbReference type="ARBA" id="ARBA00004651"/>
    </source>
</evidence>
<accession>A0ABX0J8C9</accession>
<sequence length="340" mass="36712">MIWLQKFTPGLLFVLLIAFISTWLGSLFPLIGGPVFGITLGIMINNIWGKPKNTLNGVQFSSKKILQWAIIALGCGLSLSKVWETGMESLGVMLISLLFAFAATYFFGRILKIPGRLKVLIGVGTGICGGSAIAAVSPVIEAEEVEIAYAVSTIFLFNIFAVLLFPSVGHWLGLSDKAFGIWAGTAINDTSSVVAAGYLYSNAAGDYAIIVKLARATLIIPITFVIAAYVGIRKKREASTKVEGEESAYSLLKIFPWFILWFLVAALFNTLGLFGETTVYYLGLIAKFLIIMALTGIGLSANFRKMLKTGIKPILLGLIVWIVVALVSLLILFITGDVIL</sequence>
<dbReference type="Proteomes" id="UP001165962">
    <property type="component" value="Unassembled WGS sequence"/>
</dbReference>
<evidence type="ECO:0000256" key="2">
    <source>
        <dbReference type="ARBA" id="ARBA00007977"/>
    </source>
</evidence>
<comment type="subcellular location">
    <subcellularLocation>
        <location evidence="1">Cell membrane</location>
        <topology evidence="1">Multi-pass membrane protein</topology>
    </subcellularLocation>
</comment>
<feature type="transmembrane region" description="Helical" evidence="7">
    <location>
        <begin position="251"/>
        <end position="274"/>
    </location>
</feature>
<feature type="transmembrane region" description="Helical" evidence="7">
    <location>
        <begin position="119"/>
        <end position="140"/>
    </location>
</feature>
<feature type="transmembrane region" description="Helical" evidence="7">
    <location>
        <begin position="89"/>
        <end position="107"/>
    </location>
</feature>
<proteinExistence type="inferred from homology"/>
<name>A0ABX0J8C9_9BACL</name>
<feature type="transmembrane region" description="Helical" evidence="7">
    <location>
        <begin position="146"/>
        <end position="166"/>
    </location>
</feature>
<reference evidence="8" key="1">
    <citation type="submission" date="2020-03" db="EMBL/GenBank/DDBJ databases">
        <title>Draft sequencing of Paenibacilllus sp. S3N08.</title>
        <authorList>
            <person name="Kim D.-U."/>
        </authorList>
    </citation>
    <scope>NUCLEOTIDE SEQUENCE</scope>
    <source>
        <strain evidence="8">S3N08</strain>
    </source>
</reference>
<feature type="transmembrane region" description="Helical" evidence="7">
    <location>
        <begin position="207"/>
        <end position="230"/>
    </location>
</feature>
<keyword evidence="3" id="KW-1003">Cell membrane</keyword>
<evidence type="ECO:0000256" key="6">
    <source>
        <dbReference type="ARBA" id="ARBA00023136"/>
    </source>
</evidence>
<protein>
    <submittedName>
        <fullName evidence="8">YeiH family putative sulfate export transporter</fullName>
    </submittedName>
</protein>
<dbReference type="InterPro" id="IPR018383">
    <property type="entry name" value="UPF0324_pro"/>
</dbReference>
<evidence type="ECO:0000313" key="8">
    <source>
        <dbReference type="EMBL" id="NHN31093.1"/>
    </source>
</evidence>
<keyword evidence="6 7" id="KW-0472">Membrane</keyword>
<evidence type="ECO:0000256" key="7">
    <source>
        <dbReference type="SAM" id="Phobius"/>
    </source>
</evidence>
<feature type="transmembrane region" description="Helical" evidence="7">
    <location>
        <begin position="65"/>
        <end position="83"/>
    </location>
</feature>
<feature type="transmembrane region" description="Helical" evidence="7">
    <location>
        <begin position="280"/>
        <end position="301"/>
    </location>
</feature>
<feature type="transmembrane region" description="Helical" evidence="7">
    <location>
        <begin position="12"/>
        <end position="44"/>
    </location>
</feature>
<keyword evidence="5 7" id="KW-1133">Transmembrane helix</keyword>
<evidence type="ECO:0000256" key="3">
    <source>
        <dbReference type="ARBA" id="ARBA00022475"/>
    </source>
</evidence>
<keyword evidence="9" id="KW-1185">Reference proteome</keyword>
<evidence type="ECO:0000256" key="5">
    <source>
        <dbReference type="ARBA" id="ARBA00022989"/>
    </source>
</evidence>
<dbReference type="PANTHER" id="PTHR30106">
    <property type="entry name" value="INNER MEMBRANE PROTEIN YEIH-RELATED"/>
    <property type="match status" value="1"/>
</dbReference>
<organism evidence="8 9">
    <name type="scientific">Paenibacillus agricola</name>
    <dbReference type="NCBI Taxonomy" id="2716264"/>
    <lineage>
        <taxon>Bacteria</taxon>
        <taxon>Bacillati</taxon>
        <taxon>Bacillota</taxon>
        <taxon>Bacilli</taxon>
        <taxon>Bacillales</taxon>
        <taxon>Paenibacillaceae</taxon>
        <taxon>Paenibacillus</taxon>
    </lineage>
</organism>
<evidence type="ECO:0000313" key="9">
    <source>
        <dbReference type="Proteomes" id="UP001165962"/>
    </source>
</evidence>
<gene>
    <name evidence="8" type="ORF">G9U52_14735</name>
</gene>